<evidence type="ECO:0000256" key="5">
    <source>
        <dbReference type="ARBA" id="ARBA00031445"/>
    </source>
</evidence>
<comment type="caution">
    <text evidence="10">The sequence shown here is derived from an EMBL/GenBank/DDBJ whole genome shotgun (WGS) entry which is preliminary data.</text>
</comment>
<proteinExistence type="inferred from homology"/>
<comment type="function">
    <text evidence="8">Involved in lipopolysaccharide (LPS) biosynthesis. Catalyzes the transfer of 3-deoxy-D-manno-octulosonate (Kdo) residue(s) from CMP-Kdo to lipid IV(A), the tetraacyldisaccharide-1,4'-bisphosphate precursor of lipid A.</text>
</comment>
<evidence type="ECO:0000256" key="7">
    <source>
        <dbReference type="PIRSR" id="PIRSR639901-1"/>
    </source>
</evidence>
<sequence length="409" mass="47238">MPSIYNIGIKFYYLFILFASFFNDKAKKWIDGRKDWKEKFKNSEITSSIWFHFASLGEFEQGKPLLEAVRNQNPQQKIVITFFSPSGYEIRKNSPLGDYILYLPLDTAKNAHEFIRIFKPSMAFFNKYEYWYHFFKALNKYQIPLYVTSAIFRPQQIFFKFYGGFNKQILSYVTHFFTQNKESGDLLSSIGLHNFTLCGDTRFDSVNNLAQKVKELPFVKAFKNESKLLVAGSTWPDDEKLLAQWFMNQQDNWKILFAPHEIKPEKIKALQQLFNDRMVIKHSEIADLDTLKNYKILVIDNIGMLSSLYPYGEIAYIGGGFGAGIHNTLEAATWGLPIIFGPNYQKFQEAKDLIKHEAGFSIKNQEELNAVLAKLTQDEIYCANSGKKAQAYVKENIGATALIMKKVFG</sequence>
<dbReference type="GO" id="GO:0009245">
    <property type="term" value="P:lipid A biosynthetic process"/>
    <property type="evidence" value="ECO:0007669"/>
    <property type="project" value="TreeGrafter"/>
</dbReference>
<evidence type="ECO:0000256" key="1">
    <source>
        <dbReference type="ARBA" id="ARBA00004713"/>
    </source>
</evidence>
<feature type="active site" description="Proton acceptor" evidence="7">
    <location>
        <position position="58"/>
    </location>
</feature>
<reference evidence="10 11" key="1">
    <citation type="submission" date="2019-11" db="EMBL/GenBank/DDBJ databases">
        <authorList>
            <person name="Cheng Q."/>
            <person name="Yang Z."/>
        </authorList>
    </citation>
    <scope>NUCLEOTIDE SEQUENCE [LARGE SCALE GENOMIC DNA]</scope>
    <source>
        <strain evidence="10 11">HX-22-1</strain>
    </source>
</reference>
<keyword evidence="8" id="KW-0448">Lipopolysaccharide biosynthesis</keyword>
<keyword evidence="8" id="KW-0472">Membrane</keyword>
<evidence type="ECO:0000313" key="10">
    <source>
        <dbReference type="EMBL" id="MRX47958.1"/>
    </source>
</evidence>
<dbReference type="Pfam" id="PF04413">
    <property type="entry name" value="Glycos_transf_N"/>
    <property type="match status" value="1"/>
</dbReference>
<dbReference type="GO" id="GO:0005886">
    <property type="term" value="C:plasma membrane"/>
    <property type="evidence" value="ECO:0007669"/>
    <property type="project" value="UniProtKB-SubCell"/>
</dbReference>
<accession>A0A7K0FPQ9</accession>
<evidence type="ECO:0000256" key="4">
    <source>
        <dbReference type="ARBA" id="ARBA00022679"/>
    </source>
</evidence>
<dbReference type="RefSeq" id="WP_154288066.1">
    <property type="nucleotide sequence ID" value="NZ_WKJI01000003.1"/>
</dbReference>
<feature type="domain" description="3-deoxy-D-manno-octulosonic-acid transferase N-terminal" evidence="9">
    <location>
        <begin position="35"/>
        <end position="204"/>
    </location>
</feature>
<dbReference type="AlphaFoldDB" id="A0A7K0FPQ9"/>
<dbReference type="PANTHER" id="PTHR42755:SF1">
    <property type="entry name" value="3-DEOXY-D-MANNO-OCTULOSONIC ACID TRANSFERASE, MITOCHONDRIAL-RELATED"/>
    <property type="match status" value="1"/>
</dbReference>
<organism evidence="10 11">
    <name type="scientific">Pedobacter puniceum</name>
    <dbReference type="NCBI Taxonomy" id="2666136"/>
    <lineage>
        <taxon>Bacteria</taxon>
        <taxon>Pseudomonadati</taxon>
        <taxon>Bacteroidota</taxon>
        <taxon>Sphingobacteriia</taxon>
        <taxon>Sphingobacteriales</taxon>
        <taxon>Sphingobacteriaceae</taxon>
        <taxon>Pedobacter</taxon>
    </lineage>
</organism>
<protein>
    <recommendedName>
        <fullName evidence="3 8">3-deoxy-D-manno-octulosonic acid transferase</fullName>
        <shortName evidence="8">Kdo transferase</shortName>
        <ecNumber evidence="2 8">2.4.99.12</ecNumber>
    </recommendedName>
    <alternativeName>
        <fullName evidence="5 8">Lipid IV(A) 3-deoxy-D-manno-octulosonic acid transferase</fullName>
    </alternativeName>
</protein>
<dbReference type="EMBL" id="WKJI01000003">
    <property type="protein sequence ID" value="MRX47958.1"/>
    <property type="molecule type" value="Genomic_DNA"/>
</dbReference>
<dbReference type="Gene3D" id="3.40.50.11720">
    <property type="entry name" value="3-Deoxy-D-manno-octulosonic-acid transferase, N-terminal domain"/>
    <property type="match status" value="1"/>
</dbReference>
<evidence type="ECO:0000256" key="8">
    <source>
        <dbReference type="RuleBase" id="RU365103"/>
    </source>
</evidence>
<dbReference type="Proteomes" id="UP000462931">
    <property type="component" value="Unassembled WGS sequence"/>
</dbReference>
<evidence type="ECO:0000313" key="11">
    <source>
        <dbReference type="Proteomes" id="UP000462931"/>
    </source>
</evidence>
<comment type="pathway">
    <text evidence="1 8">Bacterial outer membrane biogenesis; LPS core biosynthesis.</text>
</comment>
<dbReference type="EC" id="2.4.99.12" evidence="2 8"/>
<keyword evidence="8" id="KW-1003">Cell membrane</keyword>
<dbReference type="InterPro" id="IPR038107">
    <property type="entry name" value="Glycos_transf_N_sf"/>
</dbReference>
<keyword evidence="4 8" id="KW-0808">Transferase</keyword>
<dbReference type="UniPathway" id="UPA00958"/>
<dbReference type="PANTHER" id="PTHR42755">
    <property type="entry name" value="3-DEOXY-MANNO-OCTULOSONATE CYTIDYLYLTRANSFERASE"/>
    <property type="match status" value="1"/>
</dbReference>
<comment type="subcellular location">
    <subcellularLocation>
        <location evidence="8">Cell membrane</location>
    </subcellularLocation>
</comment>
<evidence type="ECO:0000256" key="3">
    <source>
        <dbReference type="ARBA" id="ARBA00019077"/>
    </source>
</evidence>
<evidence type="ECO:0000256" key="2">
    <source>
        <dbReference type="ARBA" id="ARBA00012621"/>
    </source>
</evidence>
<dbReference type="InterPro" id="IPR007507">
    <property type="entry name" value="Glycos_transf_N"/>
</dbReference>
<dbReference type="GO" id="GO:0009244">
    <property type="term" value="P:lipopolysaccharide core region biosynthetic process"/>
    <property type="evidence" value="ECO:0007669"/>
    <property type="project" value="UniProtKB-UniRule"/>
</dbReference>
<comment type="catalytic activity">
    <reaction evidence="6 8">
        <text>lipid IVA (E. coli) + CMP-3-deoxy-beta-D-manno-octulosonate = alpha-Kdo-(2-&gt;6)-lipid IVA (E. coli) + CMP + H(+)</text>
        <dbReference type="Rhea" id="RHEA:28066"/>
        <dbReference type="ChEBI" id="CHEBI:15378"/>
        <dbReference type="ChEBI" id="CHEBI:58603"/>
        <dbReference type="ChEBI" id="CHEBI:60364"/>
        <dbReference type="ChEBI" id="CHEBI:60377"/>
        <dbReference type="ChEBI" id="CHEBI:85987"/>
        <dbReference type="EC" id="2.4.99.12"/>
    </reaction>
</comment>
<evidence type="ECO:0000256" key="6">
    <source>
        <dbReference type="ARBA" id="ARBA00049183"/>
    </source>
</evidence>
<gene>
    <name evidence="10" type="ORF">GJJ64_12225</name>
</gene>
<evidence type="ECO:0000259" key="9">
    <source>
        <dbReference type="Pfam" id="PF04413"/>
    </source>
</evidence>
<dbReference type="InterPro" id="IPR039901">
    <property type="entry name" value="Kdotransferase"/>
</dbReference>
<name>A0A7K0FPQ9_9SPHI</name>
<keyword evidence="11" id="KW-1185">Reference proteome</keyword>
<dbReference type="Gene3D" id="3.40.50.2000">
    <property type="entry name" value="Glycogen Phosphorylase B"/>
    <property type="match status" value="1"/>
</dbReference>
<dbReference type="SUPFAM" id="SSF53756">
    <property type="entry name" value="UDP-Glycosyltransferase/glycogen phosphorylase"/>
    <property type="match status" value="1"/>
</dbReference>
<comment type="similarity">
    <text evidence="8">Belongs to the glycosyltransferase group 1 family.</text>
</comment>
<dbReference type="GO" id="GO:0043842">
    <property type="term" value="F:Kdo transferase activity"/>
    <property type="evidence" value="ECO:0007669"/>
    <property type="project" value="UniProtKB-EC"/>
</dbReference>